<dbReference type="SUPFAM" id="SSF52058">
    <property type="entry name" value="L domain-like"/>
    <property type="match status" value="1"/>
</dbReference>
<proteinExistence type="predicted"/>
<dbReference type="GO" id="GO:0004674">
    <property type="term" value="F:protein serine/threonine kinase activity"/>
    <property type="evidence" value="ECO:0007669"/>
    <property type="project" value="UniProtKB-EC"/>
</dbReference>
<evidence type="ECO:0000256" key="1">
    <source>
        <dbReference type="ARBA" id="ARBA00004167"/>
    </source>
</evidence>
<dbReference type="Pfam" id="PF00560">
    <property type="entry name" value="LRR_1"/>
    <property type="match status" value="4"/>
</dbReference>
<reference evidence="4 5" key="1">
    <citation type="submission" date="2016-09" db="EMBL/GenBank/DDBJ databases">
        <title>The draft genome of Dichanthelium oligosanthes: A C3 panicoid grass species.</title>
        <authorList>
            <person name="Studer A.J."/>
            <person name="Schnable J.C."/>
            <person name="Brutnell T.P."/>
        </authorList>
    </citation>
    <scope>NUCLEOTIDE SEQUENCE [LARGE SCALE GENOMIC DNA]</scope>
    <source>
        <strain evidence="5">cv. Kellogg 1175</strain>
        <tissue evidence="4">Leaf</tissue>
    </source>
</reference>
<dbReference type="PANTHER" id="PTHR48053">
    <property type="entry name" value="LEUCINE RICH REPEAT FAMILY PROTEIN, EXPRESSED"/>
    <property type="match status" value="1"/>
</dbReference>
<evidence type="ECO:0008006" key="6">
    <source>
        <dbReference type="Google" id="ProtNLM"/>
    </source>
</evidence>
<organism evidence="4 5">
    <name type="scientific">Dichanthelium oligosanthes</name>
    <dbReference type="NCBI Taxonomy" id="888268"/>
    <lineage>
        <taxon>Eukaryota</taxon>
        <taxon>Viridiplantae</taxon>
        <taxon>Streptophyta</taxon>
        <taxon>Embryophyta</taxon>
        <taxon>Tracheophyta</taxon>
        <taxon>Spermatophyta</taxon>
        <taxon>Magnoliopsida</taxon>
        <taxon>Liliopsida</taxon>
        <taxon>Poales</taxon>
        <taxon>Poaceae</taxon>
        <taxon>PACMAD clade</taxon>
        <taxon>Panicoideae</taxon>
        <taxon>Panicodae</taxon>
        <taxon>Paniceae</taxon>
        <taxon>Dichantheliinae</taxon>
        <taxon>Dichanthelium</taxon>
    </lineage>
</organism>
<evidence type="ECO:0000256" key="2">
    <source>
        <dbReference type="ARBA" id="ARBA00022729"/>
    </source>
</evidence>
<dbReference type="Gene3D" id="3.80.10.10">
    <property type="entry name" value="Ribonuclease Inhibitor"/>
    <property type="match status" value="1"/>
</dbReference>
<sequence>LFRGTLPNTLGNLTKLLELRIGRNYFTGLIPDGLFRIPTLTIALDLSHNNSVGPIPGEIGSLKNLVEFDAESNNFSGKIPGRLGECQLLQYLYLQNNFLSGTIPSL</sequence>
<keyword evidence="2" id="KW-0732">Signal</keyword>
<keyword evidence="3" id="KW-0675">Receptor</keyword>
<gene>
    <name evidence="4" type="ORF">BAE44_0000651</name>
</gene>
<evidence type="ECO:0000256" key="3">
    <source>
        <dbReference type="ARBA" id="ARBA00023170"/>
    </source>
</evidence>
<dbReference type="PANTHER" id="PTHR48053:SF157">
    <property type="entry name" value="PROTEIN KINASE DOMAIN-CONTAINING PROTEIN"/>
    <property type="match status" value="1"/>
</dbReference>
<comment type="caution">
    <text evidence="4">The sequence shown here is derived from an EMBL/GenBank/DDBJ whole genome shotgun (WGS) entry which is preliminary data.</text>
</comment>
<dbReference type="AlphaFoldDB" id="A0A1E5WLS8"/>
<keyword evidence="5" id="KW-1185">Reference proteome</keyword>
<evidence type="ECO:0000313" key="5">
    <source>
        <dbReference type="Proteomes" id="UP000095767"/>
    </source>
</evidence>
<comment type="subcellular location">
    <subcellularLocation>
        <location evidence="1">Membrane</location>
        <topology evidence="1">Single-pass membrane protein</topology>
    </subcellularLocation>
</comment>
<dbReference type="InterPro" id="IPR001611">
    <property type="entry name" value="Leu-rich_rpt"/>
</dbReference>
<feature type="non-terminal residue" evidence="4">
    <location>
        <position position="1"/>
    </location>
</feature>
<protein>
    <recommendedName>
        <fullName evidence="6">LRR receptor-like serine/threonine-protein kinase</fullName>
    </recommendedName>
</protein>
<name>A0A1E5WLS8_9POAL</name>
<evidence type="ECO:0000313" key="4">
    <source>
        <dbReference type="EMBL" id="OEL38329.1"/>
    </source>
</evidence>
<dbReference type="EMBL" id="LWDX02002149">
    <property type="protein sequence ID" value="OEL38329.1"/>
    <property type="molecule type" value="Genomic_DNA"/>
</dbReference>
<dbReference type="STRING" id="888268.A0A1E5WLS8"/>
<dbReference type="Proteomes" id="UP000095767">
    <property type="component" value="Unassembled WGS sequence"/>
</dbReference>
<dbReference type="OrthoDB" id="676979at2759"/>
<dbReference type="InterPro" id="IPR051716">
    <property type="entry name" value="Plant_RL_S/T_kinase"/>
</dbReference>
<dbReference type="InterPro" id="IPR032675">
    <property type="entry name" value="LRR_dom_sf"/>
</dbReference>
<dbReference type="GO" id="GO:0016020">
    <property type="term" value="C:membrane"/>
    <property type="evidence" value="ECO:0007669"/>
    <property type="project" value="UniProtKB-SubCell"/>
</dbReference>
<accession>A0A1E5WLS8</accession>